<dbReference type="eggNOG" id="ENOG5030XB9">
    <property type="taxonomic scope" value="Bacteria"/>
</dbReference>
<dbReference type="HOGENOM" id="CLU_2033401_0_0_10"/>
<reference evidence="1 2" key="1">
    <citation type="submission" date="2011-02" db="EMBL/GenBank/DDBJ databases">
        <authorList>
            <person name="Weinstock G."/>
            <person name="Sodergren E."/>
            <person name="Clifton S."/>
            <person name="Fulton L."/>
            <person name="Fulton B."/>
            <person name="Courtney L."/>
            <person name="Fronick C."/>
            <person name="Harrison M."/>
            <person name="Strong C."/>
            <person name="Farmer C."/>
            <person name="Delahaunty K."/>
            <person name="Markovic C."/>
            <person name="Hall O."/>
            <person name="Minx P."/>
            <person name="Tomlinson C."/>
            <person name="Mitreva M."/>
            <person name="Hou S."/>
            <person name="Chen J."/>
            <person name="Wollam A."/>
            <person name="Pepin K.H."/>
            <person name="Johnson M."/>
            <person name="Bhonagiri V."/>
            <person name="Zhang X."/>
            <person name="Suruliraj S."/>
            <person name="Warren W."/>
            <person name="Chinwalla A."/>
            <person name="Mardis E.R."/>
            <person name="Wilson R.K."/>
        </authorList>
    </citation>
    <scope>NUCLEOTIDE SEQUENCE [LARGE SCALE GENOMIC DNA]</scope>
    <source>
        <strain evidence="1 2">YIT 12057</strain>
    </source>
</reference>
<accession>F3PVY6</accession>
<comment type="caution">
    <text evidence="1">The sequence shown here is derived from an EMBL/GenBank/DDBJ whole genome shotgun (WGS) entry which is preliminary data.</text>
</comment>
<evidence type="ECO:0000313" key="1">
    <source>
        <dbReference type="EMBL" id="EGF52700.1"/>
    </source>
</evidence>
<dbReference type="EMBL" id="AFBN01000089">
    <property type="protein sequence ID" value="EGF52700.1"/>
    <property type="molecule type" value="Genomic_DNA"/>
</dbReference>
<gene>
    <name evidence="1" type="ORF">HMPREF9446_02916</name>
</gene>
<dbReference type="AlphaFoldDB" id="F3PVY6"/>
<dbReference type="Proteomes" id="UP000003416">
    <property type="component" value="Unassembled WGS sequence"/>
</dbReference>
<keyword evidence="2" id="KW-1185">Reference proteome</keyword>
<sequence length="121" mass="13396">MPTKTSNFMYIQQVLYQQVELRSADTPFMVVEVVAQDGTHLPDPAFHGIAVPHHHLGVERAANDAHIGSDGSAYIVAGTELYLFVGQDDSDFGMVGTHHTQGIGPTSFRRQDVTRSFFLFF</sequence>
<organism evidence="1 2">
    <name type="scientific">Bacteroides fluxus YIT 12057</name>
    <dbReference type="NCBI Taxonomy" id="763034"/>
    <lineage>
        <taxon>Bacteria</taxon>
        <taxon>Pseudomonadati</taxon>
        <taxon>Bacteroidota</taxon>
        <taxon>Bacteroidia</taxon>
        <taxon>Bacteroidales</taxon>
        <taxon>Bacteroidaceae</taxon>
        <taxon>Bacteroides</taxon>
    </lineage>
</organism>
<name>F3PVY6_9BACE</name>
<evidence type="ECO:0000313" key="2">
    <source>
        <dbReference type="Proteomes" id="UP000003416"/>
    </source>
</evidence>
<protein>
    <submittedName>
        <fullName evidence="1">Uncharacterized protein</fullName>
    </submittedName>
</protein>
<proteinExistence type="predicted"/>